<gene>
    <name evidence="2" type="ORF">Bfra_000934</name>
</gene>
<dbReference type="Proteomes" id="UP000531561">
    <property type="component" value="Unassembled WGS sequence"/>
</dbReference>
<feature type="compositionally biased region" description="Acidic residues" evidence="1">
    <location>
        <begin position="170"/>
        <end position="194"/>
    </location>
</feature>
<name>A0A8H6B438_9HELO</name>
<sequence length="275" mass="30708">MSAHVPVGNIDYNLWFKDQQYSPGAYPTIDTLPFLCRQDAAIYNAKIRFQQETMRVHETIAPTTATAYDITDLSRHVFGYWEMMLGIAKADPVWAASYGRINTPRSFNSSWSHAKQHIRELIIKNQRAADSAATQAAADAVDGVEEVDDEGEEGSDEESIGSVIVVEYNNDGEEGNDGGIDEDNEGEDSDEEMDGSVIVVEYNDDEEEGYDGEMDEEDEEDEDSDGEIVGFWWDNTGASSVVLKFFQKANIYHSKLGIDCFFNHVIGCQLELPDL</sequence>
<feature type="region of interest" description="Disordered" evidence="1">
    <location>
        <begin position="204"/>
        <end position="223"/>
    </location>
</feature>
<dbReference type="AlphaFoldDB" id="A0A8H6B438"/>
<dbReference type="GeneID" id="59255068"/>
<dbReference type="EMBL" id="JABFCT010000002">
    <property type="protein sequence ID" value="KAF5878765.1"/>
    <property type="molecule type" value="Genomic_DNA"/>
</dbReference>
<accession>A0A8H6B438</accession>
<proteinExistence type="predicted"/>
<feature type="compositionally biased region" description="Acidic residues" evidence="1">
    <location>
        <begin position="143"/>
        <end position="159"/>
    </location>
</feature>
<evidence type="ECO:0000256" key="1">
    <source>
        <dbReference type="SAM" id="MobiDB-lite"/>
    </source>
</evidence>
<evidence type="ECO:0000313" key="3">
    <source>
        <dbReference type="Proteomes" id="UP000531561"/>
    </source>
</evidence>
<protein>
    <submittedName>
        <fullName evidence="2">Uncharacterized protein</fullName>
    </submittedName>
</protein>
<feature type="region of interest" description="Disordered" evidence="1">
    <location>
        <begin position="169"/>
        <end position="195"/>
    </location>
</feature>
<comment type="caution">
    <text evidence="2">The sequence shown here is derived from an EMBL/GenBank/DDBJ whole genome shotgun (WGS) entry which is preliminary data.</text>
</comment>
<dbReference type="RefSeq" id="XP_037197709.1">
    <property type="nucleotide sequence ID" value="XM_037331376.1"/>
</dbReference>
<feature type="region of interest" description="Disordered" evidence="1">
    <location>
        <begin position="143"/>
        <end position="162"/>
    </location>
</feature>
<dbReference type="OrthoDB" id="3550838at2759"/>
<evidence type="ECO:0000313" key="2">
    <source>
        <dbReference type="EMBL" id="KAF5878765.1"/>
    </source>
</evidence>
<reference evidence="2 3" key="1">
    <citation type="journal article" date="2020" name="Phytopathology">
        <title>A high-quality genome resource of Botrytis fragariae, a new and rapidly spreading fungal pathogen causing strawberry gray mold in the U.S.A.</title>
        <authorList>
            <person name="Wu Y."/>
            <person name="Saski C.A."/>
            <person name="Schnabel G."/>
            <person name="Xiao S."/>
            <person name="Hu M."/>
        </authorList>
    </citation>
    <scope>NUCLEOTIDE SEQUENCE [LARGE SCALE GENOMIC DNA]</scope>
    <source>
        <strain evidence="2 3">BVB16</strain>
    </source>
</reference>
<keyword evidence="3" id="KW-1185">Reference proteome</keyword>
<organism evidence="2 3">
    <name type="scientific">Botrytis fragariae</name>
    <dbReference type="NCBI Taxonomy" id="1964551"/>
    <lineage>
        <taxon>Eukaryota</taxon>
        <taxon>Fungi</taxon>
        <taxon>Dikarya</taxon>
        <taxon>Ascomycota</taxon>
        <taxon>Pezizomycotina</taxon>
        <taxon>Leotiomycetes</taxon>
        <taxon>Helotiales</taxon>
        <taxon>Sclerotiniaceae</taxon>
        <taxon>Botrytis</taxon>
    </lineage>
</organism>